<dbReference type="Pfam" id="PF06508">
    <property type="entry name" value="QueC"/>
    <property type="match status" value="1"/>
</dbReference>
<feature type="region of interest" description="Disordered" evidence="10">
    <location>
        <begin position="249"/>
        <end position="326"/>
    </location>
</feature>
<evidence type="ECO:0000313" key="12">
    <source>
        <dbReference type="Proteomes" id="UP000224829"/>
    </source>
</evidence>
<dbReference type="EC" id="6.3.4.20" evidence="8"/>
<dbReference type="InterPro" id="IPR018317">
    <property type="entry name" value="QueC"/>
</dbReference>
<evidence type="ECO:0000256" key="4">
    <source>
        <dbReference type="ARBA" id="ARBA00022741"/>
    </source>
</evidence>
<evidence type="ECO:0000256" key="6">
    <source>
        <dbReference type="ARBA" id="ARBA00022840"/>
    </source>
</evidence>
<comment type="catalytic activity">
    <reaction evidence="9">
        <text>7-carboxy-7-carbaguanine + NH4(+) + 2 ATP = 7-cyano-7-carbaguanine + 2 AMP + 2 diphosphate + 2 H(+)</text>
        <dbReference type="Rhea" id="RHEA:27982"/>
        <dbReference type="ChEBI" id="CHEBI:15378"/>
        <dbReference type="ChEBI" id="CHEBI:28938"/>
        <dbReference type="ChEBI" id="CHEBI:30616"/>
        <dbReference type="ChEBI" id="CHEBI:33019"/>
        <dbReference type="ChEBI" id="CHEBI:45075"/>
        <dbReference type="ChEBI" id="CHEBI:61036"/>
        <dbReference type="ChEBI" id="CHEBI:456215"/>
        <dbReference type="EC" id="6.3.4.20"/>
    </reaction>
</comment>
<gene>
    <name evidence="11" type="ORF">NOXIFER_27</name>
</gene>
<evidence type="ECO:0000313" key="11">
    <source>
        <dbReference type="EMBL" id="ARV77198.1"/>
    </source>
</evidence>
<proteinExistence type="inferred from homology"/>
<protein>
    <recommendedName>
        <fullName evidence="8">7-cyano-7-deazaguanine synthase</fullName>
        <ecNumber evidence="8">6.3.4.20</ecNumber>
    </recommendedName>
</protein>
<feature type="compositionally biased region" description="Basic and acidic residues" evidence="10">
    <location>
        <begin position="317"/>
        <end position="326"/>
    </location>
</feature>
<comment type="pathway">
    <text evidence="1">Purine metabolism; 7-cyano-7-deazaguanine biosynthesis.</text>
</comment>
<dbReference type="Proteomes" id="UP000224829">
    <property type="component" value="Segment"/>
</dbReference>
<keyword evidence="4" id="KW-0547">Nucleotide-binding</keyword>
<dbReference type="OrthoDB" id="7199at10239"/>
<keyword evidence="6" id="KW-0067">ATP-binding</keyword>
<evidence type="ECO:0000256" key="9">
    <source>
        <dbReference type="ARBA" id="ARBA00047890"/>
    </source>
</evidence>
<keyword evidence="5" id="KW-0862">Zinc</keyword>
<evidence type="ECO:0000256" key="2">
    <source>
        <dbReference type="ARBA" id="ARBA00022598"/>
    </source>
</evidence>
<evidence type="ECO:0000256" key="7">
    <source>
        <dbReference type="ARBA" id="ARBA00037993"/>
    </source>
</evidence>
<dbReference type="GO" id="GO:0005524">
    <property type="term" value="F:ATP binding"/>
    <property type="evidence" value="ECO:0007669"/>
    <property type="project" value="UniProtKB-KW"/>
</dbReference>
<accession>A0A1Y0T107</accession>
<reference evidence="11 12" key="1">
    <citation type="submission" date="2017-05" db="EMBL/GenBank/DDBJ databases">
        <authorList>
            <person name="Song R."/>
            <person name="Chenine A.L."/>
            <person name="Ruprecht R.M."/>
        </authorList>
    </citation>
    <scope>NUCLEOTIDE SEQUENCE [LARGE SCALE GENOMIC DNA]</scope>
</reference>
<evidence type="ECO:0000256" key="5">
    <source>
        <dbReference type="ARBA" id="ARBA00022833"/>
    </source>
</evidence>
<dbReference type="InterPro" id="IPR014729">
    <property type="entry name" value="Rossmann-like_a/b/a_fold"/>
</dbReference>
<keyword evidence="2" id="KW-0436">Ligase</keyword>
<feature type="compositionally biased region" description="Basic and acidic residues" evidence="10">
    <location>
        <begin position="255"/>
        <end position="268"/>
    </location>
</feature>
<keyword evidence="3" id="KW-0479">Metal-binding</keyword>
<dbReference type="PANTHER" id="PTHR42914">
    <property type="entry name" value="7-CYANO-7-DEAZAGUANINE SYNTHASE"/>
    <property type="match status" value="1"/>
</dbReference>
<keyword evidence="12" id="KW-1185">Reference proteome</keyword>
<evidence type="ECO:0000256" key="10">
    <source>
        <dbReference type="SAM" id="MobiDB-lite"/>
    </source>
</evidence>
<dbReference type="GO" id="GO:0016874">
    <property type="term" value="F:ligase activity"/>
    <property type="evidence" value="ECO:0007669"/>
    <property type="project" value="UniProtKB-KW"/>
</dbReference>
<dbReference type="SUPFAM" id="SSF52402">
    <property type="entry name" value="Adenine nucleotide alpha hydrolases-like"/>
    <property type="match status" value="1"/>
</dbReference>
<evidence type="ECO:0000256" key="1">
    <source>
        <dbReference type="ARBA" id="ARBA00005061"/>
    </source>
</evidence>
<evidence type="ECO:0000256" key="8">
    <source>
        <dbReference type="ARBA" id="ARBA00039149"/>
    </source>
</evidence>
<dbReference type="PANTHER" id="PTHR42914:SF1">
    <property type="entry name" value="7-CYANO-7-DEAZAGUANINE SYNTHASE"/>
    <property type="match status" value="1"/>
</dbReference>
<dbReference type="Gene3D" id="3.40.50.620">
    <property type="entry name" value="HUPs"/>
    <property type="match status" value="1"/>
</dbReference>
<sequence length="326" mass="36942">MSHKEKRVLILWSGGVDSTVLVDMALEKKHKVYWVSLECGQPHTQIRAETEARAKLEKRFLELYPDHAAIMDQVRSLLEVDTSKTKMPVKQLSGWLFHLVSMTRMGEHGYYYDEVQLGYLLNDDAAASAVHLAKAFEYACRAINGDDYDPPKMTFPLIRYRKGTLIKHLRQKGLLQHVHVCELPSLHDDGWHQCNQCPACHRHNNAEAEVKMYEDARYLGNLLCDWDKTTATQTANAERLDRLKDLTNETSEQTPQHDDHVSQLDEPARGGPVEGDVGLAGSELRQSSGEESESKARTESDEEQGVAEVLGAWQQHSDQHEDTVRG</sequence>
<dbReference type="GO" id="GO:0046872">
    <property type="term" value="F:metal ion binding"/>
    <property type="evidence" value="ECO:0007669"/>
    <property type="project" value="UniProtKB-KW"/>
</dbReference>
<comment type="similarity">
    <text evidence="7">Belongs to the QueC family.</text>
</comment>
<evidence type="ECO:0000256" key="3">
    <source>
        <dbReference type="ARBA" id="ARBA00022723"/>
    </source>
</evidence>
<name>A0A1Y0T107_9CAUD</name>
<dbReference type="EMBL" id="MF063068">
    <property type="protein sequence ID" value="ARV77198.1"/>
    <property type="molecule type" value="Genomic_DNA"/>
</dbReference>
<organism evidence="11 12">
    <name type="scientific">Pseudomonas phage Noxifer</name>
    <dbReference type="NCBI Taxonomy" id="2006684"/>
    <lineage>
        <taxon>Viruses</taxon>
        <taxon>Duplodnaviria</taxon>
        <taxon>Heunggongvirae</taxon>
        <taxon>Uroviricota</taxon>
        <taxon>Caudoviricetes</taxon>
        <taxon>Chimalliviridae</taxon>
        <taxon>Noxifervirus</taxon>
        <taxon>Noxifervirus noxifer</taxon>
    </lineage>
</organism>